<reference evidence="2" key="2">
    <citation type="submission" date="2014-07" db="EMBL/GenBank/DDBJ databases">
        <title>Genome sequence of Mangrovimonas yunxiaonensis.</title>
        <authorList>
            <person name="Li Y."/>
            <person name="Zheng T."/>
        </authorList>
    </citation>
    <scope>NUCLEOTIDE SEQUENCE [LARGE SCALE GENOMIC DNA]</scope>
    <source>
        <strain evidence="2">LY01</strain>
    </source>
</reference>
<keyword evidence="2" id="KW-1185">Reference proteome</keyword>
<reference evidence="1 2" key="1">
    <citation type="journal article" date="2014" name="Genome Announc.">
        <title>Draft Genome Sequence of the Algicidal Bacterium Mangrovimonas yunxiaonensis Strain LY01.</title>
        <authorList>
            <person name="Li Y."/>
            <person name="Zhu H."/>
            <person name="Li C."/>
            <person name="Zhang H."/>
            <person name="Chen Z."/>
            <person name="Zheng W."/>
            <person name="Xu H."/>
            <person name="Zheng T."/>
        </authorList>
    </citation>
    <scope>NUCLEOTIDE SEQUENCE [LARGE SCALE GENOMIC DNA]</scope>
    <source>
        <strain evidence="1 2">LY01</strain>
    </source>
</reference>
<accession>A0A084TNC0</accession>
<dbReference type="AlphaFoldDB" id="A0A084TNC0"/>
<dbReference type="RefSeq" id="WP_036117952.1">
    <property type="nucleotide sequence ID" value="NZ_BMET01000002.1"/>
</dbReference>
<dbReference type="eggNOG" id="COG4454">
    <property type="taxonomic scope" value="Bacteria"/>
</dbReference>
<protein>
    <submittedName>
        <fullName evidence="1">Uncharacterized protein</fullName>
    </submittedName>
</protein>
<dbReference type="OrthoDB" id="1437689at2"/>
<proteinExistence type="predicted"/>
<evidence type="ECO:0000313" key="1">
    <source>
        <dbReference type="EMBL" id="KFB02206.1"/>
    </source>
</evidence>
<organism evidence="1 2">
    <name type="scientific">Mangrovimonas yunxiaonensis</name>
    <dbReference type="NCBI Taxonomy" id="1197477"/>
    <lineage>
        <taxon>Bacteria</taxon>
        <taxon>Pseudomonadati</taxon>
        <taxon>Bacteroidota</taxon>
        <taxon>Flavobacteriia</taxon>
        <taxon>Flavobacteriales</taxon>
        <taxon>Flavobacteriaceae</taxon>
        <taxon>Mangrovimonas</taxon>
    </lineage>
</organism>
<gene>
    <name evidence="1" type="ORF">IA57_00795</name>
</gene>
<dbReference type="EMBL" id="JPFK01000002">
    <property type="protein sequence ID" value="KFB02206.1"/>
    <property type="molecule type" value="Genomic_DNA"/>
</dbReference>
<dbReference type="Proteomes" id="UP000028521">
    <property type="component" value="Unassembled WGS sequence"/>
</dbReference>
<name>A0A084TNC0_9FLAO</name>
<comment type="caution">
    <text evidence="1">The sequence shown here is derived from an EMBL/GenBank/DDBJ whole genome shotgun (WGS) entry which is preliminary data.</text>
</comment>
<sequence>MHHVILPKKTYYIILFVLIALFSCNTNKKESKSNGDTAPVKEKEAIVEVTTHVMDFQMPSQLKSGWTTFKYHNKSEETHFFIFEKMPEGITLENYNNELVPPFKAAFSHLINNEVEKAMKELKKTPAWWSDVKMSGGVGLLSPKSSAQTTIYLQPGTYVIECYVRMPDGMPHTFHGMLKEITVTADKNTNPELLADYKIAISSETGISSPDSIKTGQHRFAVHYKDQKQYETMLGHDVNLVKLDHLSLLDTLSHWVNTTNIKAFRSPAPKGLTFLGGVEDMEAGETGYFMSELDKGNYVLISEIPKAIERNMFKVFKVY</sequence>
<evidence type="ECO:0000313" key="2">
    <source>
        <dbReference type="Proteomes" id="UP000028521"/>
    </source>
</evidence>